<dbReference type="KEGG" id="halz:E5139_12780"/>
<dbReference type="Proteomes" id="UP000297053">
    <property type="component" value="Chromosome"/>
</dbReference>
<name>A0A4D6KD43_9EURY</name>
<organism evidence="3 4">
    <name type="scientific">Halomicrobium mukohataei</name>
    <dbReference type="NCBI Taxonomy" id="57705"/>
    <lineage>
        <taxon>Archaea</taxon>
        <taxon>Methanobacteriati</taxon>
        <taxon>Methanobacteriota</taxon>
        <taxon>Stenosarchaea group</taxon>
        <taxon>Halobacteria</taxon>
        <taxon>Halobacteriales</taxon>
        <taxon>Haloarculaceae</taxon>
        <taxon>Halomicrobium</taxon>
    </lineage>
</organism>
<dbReference type="PANTHER" id="PTHR30006:SF2">
    <property type="entry name" value="ABC TRANSPORTER SUBSTRATE-BINDING PROTEIN"/>
    <property type="match status" value="1"/>
</dbReference>
<dbReference type="PROSITE" id="PS51257">
    <property type="entry name" value="PROKAR_LIPOPROTEIN"/>
    <property type="match status" value="1"/>
</dbReference>
<dbReference type="GO" id="GO:0015888">
    <property type="term" value="P:thiamine transport"/>
    <property type="evidence" value="ECO:0007669"/>
    <property type="project" value="InterPro"/>
</dbReference>
<protein>
    <submittedName>
        <fullName evidence="3">Thiamine ABC transporter substrate-binding protein</fullName>
    </submittedName>
</protein>
<dbReference type="DNASU" id="8411461"/>
<dbReference type="NCBIfam" id="TIGR01254">
    <property type="entry name" value="sfuA"/>
    <property type="match status" value="1"/>
</dbReference>
<dbReference type="OMA" id="LWTIDAF"/>
<feature type="compositionally biased region" description="Low complexity" evidence="2">
    <location>
        <begin position="31"/>
        <end position="63"/>
    </location>
</feature>
<dbReference type="SUPFAM" id="SSF53850">
    <property type="entry name" value="Periplasmic binding protein-like II"/>
    <property type="match status" value="1"/>
</dbReference>
<evidence type="ECO:0000256" key="1">
    <source>
        <dbReference type="ARBA" id="ARBA00022729"/>
    </source>
</evidence>
<dbReference type="RefSeq" id="WP_015762888.1">
    <property type="nucleotide sequence ID" value="NZ_CP039375.1"/>
</dbReference>
<reference evidence="3 4" key="1">
    <citation type="submission" date="2019-04" db="EMBL/GenBank/DDBJ databases">
        <title>Complete genome sequence of Arthrobacter sp. ZXY-2 associated with effective atrazine degradation and salt adaptation.</title>
        <authorList>
            <person name="Zhao X."/>
        </authorList>
    </citation>
    <scope>NUCLEOTIDE SEQUENCE [LARGE SCALE GENOMIC DNA]</scope>
    <source>
        <strain evidence="4">ZP60</strain>
    </source>
</reference>
<evidence type="ECO:0000313" key="4">
    <source>
        <dbReference type="Proteomes" id="UP000297053"/>
    </source>
</evidence>
<dbReference type="GeneID" id="42179830"/>
<evidence type="ECO:0000256" key="2">
    <source>
        <dbReference type="SAM" id="MobiDB-lite"/>
    </source>
</evidence>
<dbReference type="PANTHER" id="PTHR30006">
    <property type="entry name" value="THIAMINE-BINDING PERIPLASMIC PROTEIN-RELATED"/>
    <property type="match status" value="1"/>
</dbReference>
<evidence type="ECO:0000313" key="3">
    <source>
        <dbReference type="EMBL" id="QCD66478.1"/>
    </source>
</evidence>
<dbReference type="InterPro" id="IPR005948">
    <property type="entry name" value="ThiB-like"/>
</dbReference>
<reference evidence="3 4" key="2">
    <citation type="submission" date="2019-04" db="EMBL/GenBank/DDBJ databases">
        <authorList>
            <person name="Yang S."/>
            <person name="Wei W."/>
        </authorList>
    </citation>
    <scope>NUCLEOTIDE SEQUENCE [LARGE SCALE GENOMIC DNA]</scope>
    <source>
        <strain evidence="4">ZP60</strain>
    </source>
</reference>
<sequence length="388" mass="41993">MRRRNFLTRTGAGLASLTALSGCTGDGGDGTESASTESATDTEVTESATDTESVTDEGTTTGTVEELSGTLSVATYSSFVGEDTAGNWLKSEFESEHPDVTVEFETPENGLNQYIQRKSEGAPIDADLFVGLNTGELVRADEQLDEALFATASDRIEGADTVKPELQFDPDGRVVPYDTGYISLVYDEGEVDAPGTFDALLEPAYEDALIAQNAQQSDPGRAFLLWTIYNKDPDGYLDYWEGLVDNGVTILSDWEPAYNAYSDEEAPMVVSYSTDQVFYHGEGVDMSRHQIGFLNDQGYANPEGMAQFADSDDAELARAFASFALTAPAQREIATRNVQFPAVEGVDPGGDFGEYALEPPEPVTFTYDELSGNVSGWIDEWARQIASN</sequence>
<dbReference type="Pfam" id="PF13416">
    <property type="entry name" value="SBP_bac_8"/>
    <property type="match status" value="1"/>
</dbReference>
<accession>A0A4D6KD43</accession>
<dbReference type="GO" id="GO:0030975">
    <property type="term" value="F:thiamine binding"/>
    <property type="evidence" value="ECO:0007669"/>
    <property type="project" value="InterPro"/>
</dbReference>
<dbReference type="InterPro" id="IPR006059">
    <property type="entry name" value="SBP"/>
</dbReference>
<dbReference type="EMBL" id="CP039375">
    <property type="protein sequence ID" value="QCD66478.1"/>
    <property type="molecule type" value="Genomic_DNA"/>
</dbReference>
<dbReference type="AlphaFoldDB" id="A0A4D6KD43"/>
<keyword evidence="1" id="KW-0732">Signal</keyword>
<gene>
    <name evidence="3" type="ORF">E5139_12780</name>
</gene>
<feature type="region of interest" description="Disordered" evidence="2">
    <location>
        <begin position="18"/>
        <end position="63"/>
    </location>
</feature>
<proteinExistence type="predicted"/>
<dbReference type="Gene3D" id="3.40.190.10">
    <property type="entry name" value="Periplasmic binding protein-like II"/>
    <property type="match status" value="2"/>
</dbReference>